<protein>
    <submittedName>
        <fullName evidence="1">Uncharacterized protein</fullName>
    </submittedName>
</protein>
<accession>A0A6J4V614</accession>
<sequence length="61" mass="6298">MSVATTMNAVSVWTPTARMRGEKDARRPSVLGWNPVGVMSRGACGVPDQVGGLGGRLGLVS</sequence>
<organism evidence="1">
    <name type="scientific">uncultured Thermomicrobiales bacterium</name>
    <dbReference type="NCBI Taxonomy" id="1645740"/>
    <lineage>
        <taxon>Bacteria</taxon>
        <taxon>Pseudomonadati</taxon>
        <taxon>Thermomicrobiota</taxon>
        <taxon>Thermomicrobia</taxon>
        <taxon>Thermomicrobiales</taxon>
        <taxon>environmental samples</taxon>
    </lineage>
</organism>
<dbReference type="AlphaFoldDB" id="A0A6J4V614"/>
<dbReference type="EMBL" id="CADCWL010000131">
    <property type="protein sequence ID" value="CAA9569615.1"/>
    <property type="molecule type" value="Genomic_DNA"/>
</dbReference>
<evidence type="ECO:0000313" key="1">
    <source>
        <dbReference type="EMBL" id="CAA9569615.1"/>
    </source>
</evidence>
<name>A0A6J4V614_9BACT</name>
<reference evidence="1" key="1">
    <citation type="submission" date="2020-02" db="EMBL/GenBank/DDBJ databases">
        <authorList>
            <person name="Meier V. D."/>
        </authorList>
    </citation>
    <scope>NUCLEOTIDE SEQUENCE</scope>
    <source>
        <strain evidence="1">AVDCRST_MAG19</strain>
    </source>
</reference>
<proteinExistence type="predicted"/>
<gene>
    <name evidence="1" type="ORF">AVDCRST_MAG19-2640</name>
</gene>